<proteinExistence type="predicted"/>
<dbReference type="eggNOG" id="ENOG5033KDH">
    <property type="taxonomic scope" value="Bacteria"/>
</dbReference>
<dbReference type="KEGG" id="hhy:Halhy_3491"/>
<dbReference type="HOGENOM" id="CLU_1784161_0_0_10"/>
<evidence type="ECO:0000313" key="1">
    <source>
        <dbReference type="EMBL" id="AEE51346.1"/>
    </source>
</evidence>
<dbReference type="EMBL" id="CP002691">
    <property type="protein sequence ID" value="AEE51346.1"/>
    <property type="molecule type" value="Genomic_DNA"/>
</dbReference>
<name>F4KWK6_HALH1</name>
<dbReference type="Proteomes" id="UP000008461">
    <property type="component" value="Chromosome"/>
</dbReference>
<organism evidence="1 2">
    <name type="scientific">Haliscomenobacter hydrossis (strain ATCC 27775 / DSM 1100 / LMG 10767 / O)</name>
    <dbReference type="NCBI Taxonomy" id="760192"/>
    <lineage>
        <taxon>Bacteria</taxon>
        <taxon>Pseudomonadati</taxon>
        <taxon>Bacteroidota</taxon>
        <taxon>Saprospiria</taxon>
        <taxon>Saprospirales</taxon>
        <taxon>Haliscomenobacteraceae</taxon>
        <taxon>Haliscomenobacter</taxon>
    </lineage>
</organism>
<dbReference type="STRING" id="760192.Halhy_3491"/>
<keyword evidence="2" id="KW-1185">Reference proteome</keyword>
<protein>
    <submittedName>
        <fullName evidence="1">Uncharacterized protein</fullName>
    </submittedName>
</protein>
<dbReference type="RefSeq" id="WP_013765886.1">
    <property type="nucleotide sequence ID" value="NC_015510.1"/>
</dbReference>
<reference evidence="1 2" key="1">
    <citation type="journal article" date="2011" name="Stand. Genomic Sci.">
        <title>Complete genome sequence of Haliscomenobacter hydrossis type strain (O).</title>
        <authorList>
            <consortium name="US DOE Joint Genome Institute (JGI-PGF)"/>
            <person name="Daligault H."/>
            <person name="Lapidus A."/>
            <person name="Zeytun A."/>
            <person name="Nolan M."/>
            <person name="Lucas S."/>
            <person name="Del Rio T.G."/>
            <person name="Tice H."/>
            <person name="Cheng J.F."/>
            <person name="Tapia R."/>
            <person name="Han C."/>
            <person name="Goodwin L."/>
            <person name="Pitluck S."/>
            <person name="Liolios K."/>
            <person name="Pagani I."/>
            <person name="Ivanova N."/>
            <person name="Huntemann M."/>
            <person name="Mavromatis K."/>
            <person name="Mikhailova N."/>
            <person name="Pati A."/>
            <person name="Chen A."/>
            <person name="Palaniappan K."/>
            <person name="Land M."/>
            <person name="Hauser L."/>
            <person name="Brambilla E.M."/>
            <person name="Rohde M."/>
            <person name="Verbarg S."/>
            <person name="Goker M."/>
            <person name="Bristow J."/>
            <person name="Eisen J.A."/>
            <person name="Markowitz V."/>
            <person name="Hugenholtz P."/>
            <person name="Kyrpides N.C."/>
            <person name="Klenk H.P."/>
            <person name="Woyke T."/>
        </authorList>
    </citation>
    <scope>NUCLEOTIDE SEQUENCE [LARGE SCALE GENOMIC DNA]</scope>
    <source>
        <strain evidence="2">ATCC 27775 / DSM 1100 / LMG 10767 / O</strain>
    </source>
</reference>
<dbReference type="AlphaFoldDB" id="F4KWK6"/>
<sequence length="148" mass="16711">MLKILHLIPALNILLSSSGITVFEHLCQIRGKKVALFVQPKSCCQKRVQVQGSCRAKSEIANAQKSLSRIPCCSDKSSFFKTDTQPTLQKVVEFSLVVDAFVLPPILNFAYEFAKAILPYNQKILRFHLYKPPSLMRDIPVLIQTFLC</sequence>
<gene>
    <name evidence="1" type="ordered locus">Halhy_3491</name>
</gene>
<accession>F4KWK6</accession>
<dbReference type="OrthoDB" id="952405at2"/>
<dbReference type="NCBIfam" id="NF047658">
    <property type="entry name" value="HYC_CC_PP"/>
    <property type="match status" value="1"/>
</dbReference>
<evidence type="ECO:0000313" key="2">
    <source>
        <dbReference type="Proteomes" id="UP000008461"/>
    </source>
</evidence>
<dbReference type="InterPro" id="IPR058060">
    <property type="entry name" value="HYC_CC_PP"/>
</dbReference>
<reference key="2">
    <citation type="submission" date="2011-04" db="EMBL/GenBank/DDBJ databases">
        <title>Complete sequence of chromosome of Haliscomenobacter hydrossis DSM 1100.</title>
        <authorList>
            <consortium name="US DOE Joint Genome Institute (JGI-PGF)"/>
            <person name="Lucas S."/>
            <person name="Han J."/>
            <person name="Lapidus A."/>
            <person name="Bruce D."/>
            <person name="Goodwin L."/>
            <person name="Pitluck S."/>
            <person name="Peters L."/>
            <person name="Kyrpides N."/>
            <person name="Mavromatis K."/>
            <person name="Ivanova N."/>
            <person name="Ovchinnikova G."/>
            <person name="Pagani I."/>
            <person name="Daligault H."/>
            <person name="Detter J.C."/>
            <person name="Han C."/>
            <person name="Land M."/>
            <person name="Hauser L."/>
            <person name="Markowitz V."/>
            <person name="Cheng J.-F."/>
            <person name="Hugenholtz P."/>
            <person name="Woyke T."/>
            <person name="Wu D."/>
            <person name="Verbarg S."/>
            <person name="Frueling A."/>
            <person name="Brambilla E."/>
            <person name="Klenk H.-P."/>
            <person name="Eisen J.A."/>
        </authorList>
    </citation>
    <scope>NUCLEOTIDE SEQUENCE</scope>
    <source>
        <strain>DSM 1100</strain>
    </source>
</reference>